<dbReference type="SUPFAM" id="SSF56300">
    <property type="entry name" value="Metallo-dependent phosphatases"/>
    <property type="match status" value="1"/>
</dbReference>
<proteinExistence type="predicted"/>
<comment type="caution">
    <text evidence="2">The sequence shown here is derived from an EMBL/GenBank/DDBJ whole genome shotgun (WGS) entry which is preliminary data.</text>
</comment>
<name>A0ABQ1PU49_9ENTE</name>
<evidence type="ECO:0000313" key="2">
    <source>
        <dbReference type="EMBL" id="GGD03777.1"/>
    </source>
</evidence>
<dbReference type="Pfam" id="PF00149">
    <property type="entry name" value="Metallophos"/>
    <property type="match status" value="1"/>
</dbReference>
<dbReference type="EMBL" id="BMKI01000016">
    <property type="protein sequence ID" value="GGD03777.1"/>
    <property type="molecule type" value="Genomic_DNA"/>
</dbReference>
<sequence length="343" mass="39076">MDDLKSRINPNLLSIGFQTDSHYDLWYYVKHTSDGITKVNNLTYLQDSVDVLIAGGDNVQSGRIGKQLNTTIMNQWLSFFFAGNQADRFALRGNHDDGSQKPSEFNTVNPLLSDVISSEEFKKMYRTSFSNYGEVRDGDSLYGYKDYPKYKIRVIFVDSVDNPTIVNSEGKLKYYGMGTMGFRERQLKWIADEALKKCPDDYHVVMFSHVPIDGSQNEANSINHDSLIKIIKAFNDRVLTTISSDTTSKYREDFSVNFTVDFSKRKASNFAAYIAGHNHTEKIIQVEGFNVIICRQAVFEDWQPESLLGTAGEDALQVIQIDPTNRKIMILGCGRSTNREYQY</sequence>
<evidence type="ECO:0000313" key="3">
    <source>
        <dbReference type="Proteomes" id="UP000630615"/>
    </source>
</evidence>
<gene>
    <name evidence="2" type="ORF">GCM10011573_36580</name>
</gene>
<dbReference type="Proteomes" id="UP000630615">
    <property type="component" value="Unassembled WGS sequence"/>
</dbReference>
<dbReference type="InterPro" id="IPR004843">
    <property type="entry name" value="Calcineurin-like_PHP"/>
</dbReference>
<dbReference type="InterPro" id="IPR029052">
    <property type="entry name" value="Metallo-depent_PP-like"/>
</dbReference>
<evidence type="ECO:0000259" key="1">
    <source>
        <dbReference type="Pfam" id="PF00149"/>
    </source>
</evidence>
<organism evidence="2 3">
    <name type="scientific">Enterococcus wangshanyuanii</name>
    <dbReference type="NCBI Taxonomy" id="2005703"/>
    <lineage>
        <taxon>Bacteria</taxon>
        <taxon>Bacillati</taxon>
        <taxon>Bacillota</taxon>
        <taxon>Bacilli</taxon>
        <taxon>Lactobacillales</taxon>
        <taxon>Enterococcaceae</taxon>
        <taxon>Enterococcus</taxon>
    </lineage>
</organism>
<keyword evidence="3" id="KW-1185">Reference proteome</keyword>
<dbReference type="RefSeq" id="WP_157894310.1">
    <property type="nucleotide sequence ID" value="NZ_BMKI01000016.1"/>
</dbReference>
<feature type="domain" description="Calcineurin-like phosphoesterase" evidence="1">
    <location>
        <begin position="15"/>
        <end position="228"/>
    </location>
</feature>
<protein>
    <recommendedName>
        <fullName evidence="1">Calcineurin-like phosphoesterase domain-containing protein</fullName>
    </recommendedName>
</protein>
<reference evidence="3" key="1">
    <citation type="journal article" date="2019" name="Int. J. Syst. Evol. Microbiol.">
        <title>The Global Catalogue of Microorganisms (GCM) 10K type strain sequencing project: providing services to taxonomists for standard genome sequencing and annotation.</title>
        <authorList>
            <consortium name="The Broad Institute Genomics Platform"/>
            <consortium name="The Broad Institute Genome Sequencing Center for Infectious Disease"/>
            <person name="Wu L."/>
            <person name="Ma J."/>
        </authorList>
    </citation>
    <scope>NUCLEOTIDE SEQUENCE [LARGE SCALE GENOMIC DNA]</scope>
    <source>
        <strain evidence="3">CGMCC 1.15942</strain>
    </source>
</reference>
<dbReference type="Gene3D" id="3.60.21.10">
    <property type="match status" value="1"/>
</dbReference>
<accession>A0ABQ1PU49</accession>